<proteinExistence type="inferred from homology"/>
<evidence type="ECO:0000256" key="7">
    <source>
        <dbReference type="ARBA" id="ARBA00022989"/>
    </source>
</evidence>
<keyword evidence="10" id="KW-0175">Coiled coil</keyword>
<feature type="transmembrane region" description="Helical" evidence="9">
    <location>
        <begin position="21"/>
        <end position="45"/>
    </location>
</feature>
<comment type="caution">
    <text evidence="12">The sequence shown here is derived from an EMBL/GenBank/DDBJ whole genome shotgun (WGS) entry which is preliminary data.</text>
</comment>
<keyword evidence="6 9" id="KW-0812">Transmembrane</keyword>
<dbReference type="EMBL" id="JMFG01000009">
    <property type="protein sequence ID" value="KDA54246.1"/>
    <property type="molecule type" value="Genomic_DNA"/>
</dbReference>
<dbReference type="RefSeq" id="WP_053334868.1">
    <property type="nucleotide sequence ID" value="NZ_JMFG01000009.1"/>
</dbReference>
<name>A0A062Y1H2_9BACT</name>
<dbReference type="PANTHER" id="PTHR43470">
    <property type="entry name" value="PHOSPHATE TRANSPORT SYSTEM PERMEASE PROTEIN PSTA-RELATED"/>
    <property type="match status" value="1"/>
</dbReference>
<evidence type="ECO:0000256" key="9">
    <source>
        <dbReference type="RuleBase" id="RU363043"/>
    </source>
</evidence>
<dbReference type="InterPro" id="IPR005672">
    <property type="entry name" value="Phosphate_PstA"/>
</dbReference>
<feature type="domain" description="ABC transmembrane type-1" evidence="11">
    <location>
        <begin position="252"/>
        <end position="484"/>
    </location>
</feature>
<organism evidence="12 13">
    <name type="scientific">Thermoanaerobaculum aquaticum</name>
    <dbReference type="NCBI Taxonomy" id="1312852"/>
    <lineage>
        <taxon>Bacteria</taxon>
        <taxon>Pseudomonadati</taxon>
        <taxon>Acidobacteriota</taxon>
        <taxon>Thermoanaerobaculia</taxon>
        <taxon>Thermoanaerobaculales</taxon>
        <taxon>Thermoanaerobaculaceae</taxon>
        <taxon>Thermoanaerobaculum</taxon>
    </lineage>
</organism>
<dbReference type="GO" id="GO:0005315">
    <property type="term" value="F:phosphate transmembrane transporter activity"/>
    <property type="evidence" value="ECO:0007669"/>
    <property type="project" value="InterPro"/>
</dbReference>
<dbReference type="Gene3D" id="1.10.3720.10">
    <property type="entry name" value="MetI-like"/>
    <property type="match status" value="1"/>
</dbReference>
<dbReference type="GO" id="GO:0035435">
    <property type="term" value="P:phosphate ion transmembrane transport"/>
    <property type="evidence" value="ECO:0007669"/>
    <property type="project" value="InterPro"/>
</dbReference>
<keyword evidence="5 9" id="KW-1003">Cell membrane</keyword>
<keyword evidence="4" id="KW-0813">Transport</keyword>
<comment type="similarity">
    <text evidence="2 9">Belongs to the binding-protein-dependent transport system permease family. CysTW subfamily.</text>
</comment>
<dbReference type="STRING" id="1312852.EG19_12250"/>
<evidence type="ECO:0000256" key="6">
    <source>
        <dbReference type="ARBA" id="ARBA00022692"/>
    </source>
</evidence>
<dbReference type="InterPro" id="IPR000515">
    <property type="entry name" value="MetI-like"/>
</dbReference>
<accession>A0A062Y1H2</accession>
<dbReference type="NCBIfam" id="TIGR00974">
    <property type="entry name" value="3a0107s02c"/>
    <property type="match status" value="1"/>
</dbReference>
<feature type="transmembrane region" description="Helical" evidence="9">
    <location>
        <begin position="289"/>
        <end position="315"/>
    </location>
</feature>
<dbReference type="PANTHER" id="PTHR43470:SF6">
    <property type="entry name" value="PHOSPHATE TRANSPORT SYSTEM PERMEASE PROTEIN PSTA"/>
    <property type="match status" value="1"/>
</dbReference>
<feature type="transmembrane region" description="Helical" evidence="9">
    <location>
        <begin position="248"/>
        <end position="277"/>
    </location>
</feature>
<feature type="transmembrane region" description="Helical" evidence="9">
    <location>
        <begin position="335"/>
        <end position="358"/>
    </location>
</feature>
<evidence type="ECO:0000256" key="4">
    <source>
        <dbReference type="ARBA" id="ARBA00022448"/>
    </source>
</evidence>
<gene>
    <name evidence="12" type="ORF">EG19_12250</name>
</gene>
<dbReference type="PROSITE" id="PS50928">
    <property type="entry name" value="ABC_TM1"/>
    <property type="match status" value="1"/>
</dbReference>
<dbReference type="GO" id="GO:0005886">
    <property type="term" value="C:plasma membrane"/>
    <property type="evidence" value="ECO:0007669"/>
    <property type="project" value="UniProtKB-SubCell"/>
</dbReference>
<sequence>MKAPRLVVGEDLPGRFLSAAALVLSLGLMLGLALLVAWGAGWGFWPKPLELFTLADGSKLLGERWDREPDPAGGGFRFRLKVGNRDLWGSDFRVVRKAQVVKVEKPADAWALERWEYGDFYGFLLGLEVDGKTLDAQDPGLERELHAKLREVAALKKQADRLAARLARQAQASEEELLRLSRLQEAQQGCSLLLAAASGERKHIPCAQVVHARAVNRLGFWGRLKVFAGRWLEFVSAEPRESNTEGGIFPALFGTSLLVLLMTVGVVPLGVLTAIYLREYARDNRFTRAVRLAVSTLAGVPSIVFGAFGLAFFVYTVGGTVDKLFFAGSLPTPTFGTGGILWASATLALLTLPVVVVATEEGLAAAPVEVREGAQALGATRWETLWHVVLPYAKPGIYTGMILAVARAAGEVAPLMLTGVVKLAPALPLDSSPPFFHLERKFMHLGFHIYDVGFQSPNVEAARPVVFATTLVLLLLVVLLNLLALILRNRARTRVMSQTL</sequence>
<keyword evidence="8 9" id="KW-0472">Membrane</keyword>
<comment type="subcellular location">
    <subcellularLocation>
        <location evidence="1 9">Cell membrane</location>
        <topology evidence="1 9">Multi-pass membrane protein</topology>
    </subcellularLocation>
</comment>
<evidence type="ECO:0000256" key="1">
    <source>
        <dbReference type="ARBA" id="ARBA00004651"/>
    </source>
</evidence>
<evidence type="ECO:0000256" key="10">
    <source>
        <dbReference type="SAM" id="Coils"/>
    </source>
</evidence>
<dbReference type="SUPFAM" id="SSF161098">
    <property type="entry name" value="MetI-like"/>
    <property type="match status" value="1"/>
</dbReference>
<evidence type="ECO:0000259" key="11">
    <source>
        <dbReference type="PROSITE" id="PS50928"/>
    </source>
</evidence>
<feature type="transmembrane region" description="Helical" evidence="9">
    <location>
        <begin position="397"/>
        <end position="417"/>
    </location>
</feature>
<protein>
    <recommendedName>
        <fullName evidence="3 9">Phosphate transport system permease protein PstA</fullName>
    </recommendedName>
</protein>
<dbReference type="OrthoDB" id="9785113at2"/>
<dbReference type="AlphaFoldDB" id="A0A062Y1H2"/>
<evidence type="ECO:0000256" key="2">
    <source>
        <dbReference type="ARBA" id="ARBA00007069"/>
    </source>
</evidence>
<evidence type="ECO:0000256" key="5">
    <source>
        <dbReference type="ARBA" id="ARBA00022475"/>
    </source>
</evidence>
<keyword evidence="7 9" id="KW-1133">Transmembrane helix</keyword>
<dbReference type="InterPro" id="IPR035906">
    <property type="entry name" value="MetI-like_sf"/>
</dbReference>
<feature type="coiled-coil region" evidence="10">
    <location>
        <begin position="145"/>
        <end position="183"/>
    </location>
</feature>
<evidence type="ECO:0000313" key="12">
    <source>
        <dbReference type="EMBL" id="KDA54246.1"/>
    </source>
</evidence>
<dbReference type="Pfam" id="PF00528">
    <property type="entry name" value="BPD_transp_1"/>
    <property type="match status" value="1"/>
</dbReference>
<reference evidence="12 13" key="1">
    <citation type="submission" date="2014-04" db="EMBL/GenBank/DDBJ databases">
        <title>The Genome Sequence of Thermoanaerobaculum aquaticum MP-01, The First Cultivated Group 23 Acidobacterium.</title>
        <authorList>
            <person name="Stamps B.W."/>
            <person name="Losey N.A."/>
            <person name="Lawson P.A."/>
            <person name="Stevenson B.S."/>
        </authorList>
    </citation>
    <scope>NUCLEOTIDE SEQUENCE [LARGE SCALE GENOMIC DNA]</scope>
    <source>
        <strain evidence="12 13">MP-01</strain>
    </source>
</reference>
<evidence type="ECO:0000256" key="8">
    <source>
        <dbReference type="ARBA" id="ARBA00023136"/>
    </source>
</evidence>
<dbReference type="CDD" id="cd06261">
    <property type="entry name" value="TM_PBP2"/>
    <property type="match status" value="1"/>
</dbReference>
<evidence type="ECO:0000313" key="13">
    <source>
        <dbReference type="Proteomes" id="UP000027284"/>
    </source>
</evidence>
<evidence type="ECO:0000256" key="3">
    <source>
        <dbReference type="ARBA" id="ARBA00016864"/>
    </source>
</evidence>
<keyword evidence="13" id="KW-1185">Reference proteome</keyword>
<dbReference type="Proteomes" id="UP000027284">
    <property type="component" value="Unassembled WGS sequence"/>
</dbReference>
<feature type="transmembrane region" description="Helical" evidence="9">
    <location>
        <begin position="465"/>
        <end position="487"/>
    </location>
</feature>